<dbReference type="InterPro" id="IPR054593">
    <property type="entry name" value="Beta-mannosidase-like_N2"/>
</dbReference>
<dbReference type="Proteomes" id="UP000006420">
    <property type="component" value="Unassembled WGS sequence"/>
</dbReference>
<evidence type="ECO:0000259" key="5">
    <source>
        <dbReference type="Pfam" id="PF00703"/>
    </source>
</evidence>
<feature type="chain" id="PRO_5003379798" evidence="4">
    <location>
        <begin position="22"/>
        <end position="948"/>
    </location>
</feature>
<feature type="domain" description="Beta-mannosidase-like galactose-binding" evidence="8">
    <location>
        <begin position="98"/>
        <end position="256"/>
    </location>
</feature>
<evidence type="ECO:0000313" key="9">
    <source>
        <dbReference type="EMBL" id="EGK04419.1"/>
    </source>
</evidence>
<dbReference type="Pfam" id="PF02836">
    <property type="entry name" value="Glyco_hydro_2_C"/>
    <property type="match status" value="1"/>
</dbReference>
<evidence type="ECO:0000313" key="10">
    <source>
        <dbReference type="Proteomes" id="UP000006420"/>
    </source>
</evidence>
<dbReference type="InterPro" id="IPR006103">
    <property type="entry name" value="Glyco_hydro_2_cat"/>
</dbReference>
<evidence type="ECO:0000256" key="2">
    <source>
        <dbReference type="ARBA" id="ARBA00022801"/>
    </source>
</evidence>
<dbReference type="InterPro" id="IPR017853">
    <property type="entry name" value="GH"/>
</dbReference>
<dbReference type="InterPro" id="IPR006102">
    <property type="entry name" value="Ig-like_GH2"/>
</dbReference>
<dbReference type="SUPFAM" id="SSF49303">
    <property type="entry name" value="beta-Galactosidase/glucuronidase domain"/>
    <property type="match status" value="3"/>
</dbReference>
<dbReference type="SUPFAM" id="SSF49785">
    <property type="entry name" value="Galactose-binding domain-like"/>
    <property type="match status" value="1"/>
</dbReference>
<dbReference type="OrthoDB" id="9801077at2"/>
<dbReference type="Gene3D" id="2.60.120.260">
    <property type="entry name" value="Galactose-binding domain-like"/>
    <property type="match status" value="1"/>
</dbReference>
<dbReference type="AlphaFoldDB" id="F8WY55"/>
<dbReference type="SUPFAM" id="SSF51445">
    <property type="entry name" value="(Trans)glycosidases"/>
    <property type="match status" value="1"/>
</dbReference>
<dbReference type="GO" id="GO:0005975">
    <property type="term" value="P:carbohydrate metabolic process"/>
    <property type="evidence" value="ECO:0007669"/>
    <property type="project" value="InterPro"/>
</dbReference>
<dbReference type="Gene3D" id="3.20.20.80">
    <property type="entry name" value="Glycosidases"/>
    <property type="match status" value="1"/>
</dbReference>
<evidence type="ECO:0000259" key="8">
    <source>
        <dbReference type="Pfam" id="PF22666"/>
    </source>
</evidence>
<dbReference type="InterPro" id="IPR008979">
    <property type="entry name" value="Galactose-bd-like_sf"/>
</dbReference>
<comment type="similarity">
    <text evidence="1">Belongs to the glycosyl hydrolase 2 family.</text>
</comment>
<dbReference type="PANTHER" id="PTHR43536:SF1">
    <property type="entry name" value="MANNOSYLGLYCOPROTEIN ENDO-BETA-MANNOSIDASE"/>
    <property type="match status" value="1"/>
</dbReference>
<dbReference type="EMBL" id="ADLW01000003">
    <property type="protein sequence ID" value="EGK04419.1"/>
    <property type="molecule type" value="Genomic_DNA"/>
</dbReference>
<dbReference type="InterPro" id="IPR043534">
    <property type="entry name" value="EBDG/EBM"/>
</dbReference>
<dbReference type="Pfam" id="PF00703">
    <property type="entry name" value="Glyco_hydro_2"/>
    <property type="match status" value="1"/>
</dbReference>
<protein>
    <submittedName>
        <fullName evidence="9">Uncharacterized protein</fullName>
    </submittedName>
</protein>
<dbReference type="eggNOG" id="COG3250">
    <property type="taxonomic scope" value="Bacteria"/>
</dbReference>
<feature type="signal peptide" evidence="4">
    <location>
        <begin position="1"/>
        <end position="21"/>
    </location>
</feature>
<evidence type="ECO:0000256" key="3">
    <source>
        <dbReference type="ARBA" id="ARBA00023295"/>
    </source>
</evidence>
<dbReference type="GO" id="GO:0004553">
    <property type="term" value="F:hydrolase activity, hydrolyzing O-glycosyl compounds"/>
    <property type="evidence" value="ECO:0007669"/>
    <property type="project" value="InterPro"/>
</dbReference>
<dbReference type="InterPro" id="IPR041351">
    <property type="entry name" value="Ig_GlcNase"/>
</dbReference>
<organism evidence="9 10">
    <name type="scientific">Dysgonomonas mossii DSM 22836</name>
    <dbReference type="NCBI Taxonomy" id="742767"/>
    <lineage>
        <taxon>Bacteria</taxon>
        <taxon>Pseudomonadati</taxon>
        <taxon>Bacteroidota</taxon>
        <taxon>Bacteroidia</taxon>
        <taxon>Bacteroidales</taxon>
        <taxon>Dysgonomonadaceae</taxon>
        <taxon>Dysgonomonas</taxon>
    </lineage>
</organism>
<dbReference type="STRING" id="742767.HMPREF9456_00746"/>
<evidence type="ECO:0000259" key="7">
    <source>
        <dbReference type="Pfam" id="PF18368"/>
    </source>
</evidence>
<proteinExistence type="inferred from homology"/>
<evidence type="ECO:0000256" key="4">
    <source>
        <dbReference type="SAM" id="SignalP"/>
    </source>
</evidence>
<dbReference type="GeneID" id="78081423"/>
<feature type="domain" description="Glycoside hydrolase family 2 catalytic" evidence="6">
    <location>
        <begin position="456"/>
        <end position="589"/>
    </location>
</feature>
<dbReference type="InterPro" id="IPR013783">
    <property type="entry name" value="Ig-like_fold"/>
</dbReference>
<dbReference type="Pfam" id="PF22666">
    <property type="entry name" value="Glyco_hydro_2_N2"/>
    <property type="match status" value="1"/>
</dbReference>
<accession>F8WY55</accession>
<reference evidence="9 10" key="1">
    <citation type="submission" date="2011-04" db="EMBL/GenBank/DDBJ databases">
        <title>The Genome Sequence of Dysgonomonas mossii DSM 22836.</title>
        <authorList>
            <consortium name="The Broad Institute Genome Sequencing Platform"/>
            <person name="Earl A."/>
            <person name="Ward D."/>
            <person name="Feldgarden M."/>
            <person name="Gevers D."/>
            <person name="Pudlo N."/>
            <person name="Martens E."/>
            <person name="Allen-Vercoe E."/>
            <person name="Young S.K."/>
            <person name="Zeng Q."/>
            <person name="Gargeya S."/>
            <person name="Fitzgerald M."/>
            <person name="Haas B."/>
            <person name="Abouelleil A."/>
            <person name="Alvarado L."/>
            <person name="Arachchi H.M."/>
            <person name="Berlin A."/>
            <person name="Brown A."/>
            <person name="Chapman S.B."/>
            <person name="Chen Z."/>
            <person name="Dunbar C."/>
            <person name="Freedman E."/>
            <person name="Gearin G."/>
            <person name="Gellesch M."/>
            <person name="Goldberg J."/>
            <person name="Griggs A."/>
            <person name="Gujja S."/>
            <person name="Heiman D."/>
            <person name="Howarth C."/>
            <person name="Larson L."/>
            <person name="Lui A."/>
            <person name="MacDonald P.J.P."/>
            <person name="Mehta T."/>
            <person name="Montmayeur A."/>
            <person name="Murphy C."/>
            <person name="Neiman D."/>
            <person name="Pearson M."/>
            <person name="Priest M."/>
            <person name="Roberts A."/>
            <person name="Saif S."/>
            <person name="Shea T."/>
            <person name="Shenoy N."/>
            <person name="Sisk P."/>
            <person name="Stolte C."/>
            <person name="Sykes S."/>
            <person name="Yandava C."/>
            <person name="Wortman J."/>
            <person name="Nusbaum C."/>
            <person name="Birren B."/>
        </authorList>
    </citation>
    <scope>NUCLEOTIDE SEQUENCE [LARGE SCALE GENOMIC DNA]</scope>
    <source>
        <strain evidence="9 10">DSM 22836</strain>
    </source>
</reference>
<keyword evidence="4" id="KW-0732">Signal</keyword>
<evidence type="ECO:0000259" key="6">
    <source>
        <dbReference type="Pfam" id="PF02836"/>
    </source>
</evidence>
<dbReference type="RefSeq" id="WP_006842117.1">
    <property type="nucleotide sequence ID" value="NZ_AQWJ01000002.1"/>
</dbReference>
<keyword evidence="2" id="KW-0378">Hydrolase</keyword>
<keyword evidence="3" id="KW-0326">Glycosidase</keyword>
<sequence>MKYFILLFSIFILISHTGLSAQNNVVTNDNIKKTDTFPIGKNYGLSVPQDSATLPYSRFDSLYTIIDNQSYHKPIRLSEKEYCLNQGWVLTADEIYAKRYKATVPGTVLTTLVNQGEYEDPYFGLNMMKIPDDLCRKNWIYTLKFKSPEKSSKNVFLNFQGINYMADVFLNNISIGRIEGAFKKGIFNISSHIRDENELKVIIYPPNNPGIPHEQSARTSYGPNGGVLCLDGPTFISSEGWDWMPGIRDRNIGIWQDVSLSYTDDIRLSDMQIITDLNLPDTTQALVTVNVDVSNLSSKRQKTTLLLHIAGMQISKQVEMSPQSKQTISFTSSTYSELCLNNPKLWWPNGYGEPHLYEATVSASVNKVQSDKVKERFGIREVSFEMLIAETPDSDKHVRVDYNPLQWLQNNPYPWNNGIRVNLSDGISIPTFTDKSFCSKMPVIKDNTNPYLVVKVNGVPIFCRGGNWGMDDAMKKVSRLKMEPYIKLHKEAGFNMIRNWAGESTEKVFFDLCDEYGILVWNDFWYSTLGFNLEPEDKDLFMDNVKDVIVRYRNHPSLIIWCPRNEGYARPELETELVEATSKIDGTRLYIGSSRYLNLRSSGLWDYKPNESVYFTQIAEGFSTELGTMAVPLASSMKKMMSEADLWPIGDVWYYHDFYFGKWGYSATIDSLYGEAVSMPDFCKKAQLINYNSHRAMFEAWNNKLWKNTSGLLLWMSHPAWPSTVWQTYSWDYETTGAYYGAKKACEPFHIQMNAHDYTIAVVNTTNHNRKNILIEMKAYSLSNEVLYSERTNIDLNANSRDSVHLSFIEKLRNTNVPYLLRLKLIDEEEILSLNEYWLTGKSGTYRSFNDLPYTGLEAKIIYQNDNLIYFKLYNPTSTPAIGIKIKVVDIETEKEILPVSVSDGYFTLMPQEERILIIDQTLSPKANLYGIYTEGYNIQTGIIQTYK</sequence>
<dbReference type="PANTHER" id="PTHR43536">
    <property type="entry name" value="MANNOSYLGLYCOPROTEIN ENDO-BETA-MANNOSIDASE"/>
    <property type="match status" value="1"/>
</dbReference>
<feature type="domain" description="Glycoside hydrolase family 2 immunoglobulin-like beta-sandwich" evidence="5">
    <location>
        <begin position="267"/>
        <end position="380"/>
    </location>
</feature>
<name>F8WY55_9BACT</name>
<dbReference type="InterPro" id="IPR036156">
    <property type="entry name" value="Beta-gal/glucu_dom_sf"/>
</dbReference>
<dbReference type="HOGENOM" id="CLU_005015_2_0_10"/>
<gene>
    <name evidence="9" type="ORF">HMPREF9456_00746</name>
</gene>
<dbReference type="Pfam" id="PF18368">
    <property type="entry name" value="Ig_GlcNase"/>
    <property type="match status" value="1"/>
</dbReference>
<comment type="caution">
    <text evidence="9">The sequence shown here is derived from an EMBL/GenBank/DDBJ whole genome shotgun (WGS) entry which is preliminary data.</text>
</comment>
<feature type="domain" description="Exo-beta-D-glucosaminidase Ig-fold" evidence="7">
    <location>
        <begin position="837"/>
        <end position="938"/>
    </location>
</feature>
<dbReference type="Gene3D" id="2.60.40.10">
    <property type="entry name" value="Immunoglobulins"/>
    <property type="match status" value="2"/>
</dbReference>
<evidence type="ECO:0000256" key="1">
    <source>
        <dbReference type="ARBA" id="ARBA00007401"/>
    </source>
</evidence>
<keyword evidence="10" id="KW-1185">Reference proteome</keyword>